<protein>
    <submittedName>
        <fullName evidence="1">CopG domain protein DNA-binding domain protein</fullName>
    </submittedName>
</protein>
<dbReference type="GO" id="GO:0003677">
    <property type="term" value="F:DNA binding"/>
    <property type="evidence" value="ECO:0007669"/>
    <property type="project" value="UniProtKB-KW"/>
</dbReference>
<accession>D5BUW5</accession>
<evidence type="ECO:0000313" key="2">
    <source>
        <dbReference type="Proteomes" id="UP000001844"/>
    </source>
</evidence>
<dbReference type="CDD" id="cd22233">
    <property type="entry name" value="RHH_CopAso-like"/>
    <property type="match status" value="1"/>
</dbReference>
<dbReference type="eggNOG" id="COG3905">
    <property type="taxonomic scope" value="Bacteria"/>
</dbReference>
<dbReference type="InterPro" id="IPR052991">
    <property type="entry name" value="Non-func_TypeII_TA_Antitoxin"/>
</dbReference>
<evidence type="ECO:0000313" key="1">
    <source>
        <dbReference type="EMBL" id="ADE13515.1"/>
    </source>
</evidence>
<dbReference type="InterPro" id="IPR010985">
    <property type="entry name" value="Ribbon_hlx_hlx"/>
</dbReference>
<dbReference type="SUPFAM" id="SSF47598">
    <property type="entry name" value="Ribbon-helix-helix"/>
    <property type="match status" value="1"/>
</dbReference>
<proteinExistence type="predicted"/>
<reference evidence="2" key="1">
    <citation type="submission" date="2010-04" db="EMBL/GenBank/DDBJ databases">
        <title>Complete genome sequence of Nitrosococcus halophilus Nc4, a salt-adapted, aerobic obligate ammonia-oxidizing sulfur purple bacterium.</title>
        <authorList>
            <consortium name="US DOE Joint Genome Institute"/>
            <person name="Campbell M.A."/>
            <person name="Malfatti S.A."/>
            <person name="Chain P.S.G."/>
            <person name="Heidelberg J.F."/>
            <person name="Ward B.B."/>
            <person name="Klotz M.G."/>
        </authorList>
    </citation>
    <scope>NUCLEOTIDE SEQUENCE [LARGE SCALE GENOMIC DNA]</scope>
    <source>
        <strain evidence="2">Nc4</strain>
    </source>
</reference>
<sequence>MKEGVFTVRIDPEKQKQLDAIAQQLDRSRNYVVNQAIEEFLDTHAWQVEHIRAGLDAAEQGAFATDEEMEAIFNRYRPEEGTPER</sequence>
<dbReference type="AlphaFoldDB" id="D5BUW5"/>
<dbReference type="KEGG" id="nhl:Nhal_0318"/>
<keyword evidence="1" id="KW-0238">DNA-binding</keyword>
<dbReference type="InterPro" id="IPR013321">
    <property type="entry name" value="Arc_rbn_hlx_hlx"/>
</dbReference>
<dbReference type="PANTHER" id="PTHR40688:SF2">
    <property type="entry name" value="RIBBON-HELIX-HELIX PROTEIN COPG DOMAIN-CONTAINING PROTEIN"/>
    <property type="match status" value="1"/>
</dbReference>
<dbReference type="EMBL" id="CP001798">
    <property type="protein sequence ID" value="ADE13515.1"/>
    <property type="molecule type" value="Genomic_DNA"/>
</dbReference>
<dbReference type="GO" id="GO:0006355">
    <property type="term" value="P:regulation of DNA-templated transcription"/>
    <property type="evidence" value="ECO:0007669"/>
    <property type="project" value="InterPro"/>
</dbReference>
<dbReference type="OrthoDB" id="5298181at2"/>
<gene>
    <name evidence="1" type="ordered locus">Nhal_0318</name>
</gene>
<dbReference type="PANTHER" id="PTHR40688">
    <property type="match status" value="1"/>
</dbReference>
<dbReference type="Proteomes" id="UP000001844">
    <property type="component" value="Chromosome"/>
</dbReference>
<dbReference type="HOGENOM" id="CLU_155311_5_1_6"/>
<name>D5BUW5_NITHN</name>
<dbReference type="Gene3D" id="1.10.1220.10">
    <property type="entry name" value="Met repressor-like"/>
    <property type="match status" value="1"/>
</dbReference>
<organism evidence="1 2">
    <name type="scientific">Nitrosococcus halophilus (strain Nc4)</name>
    <dbReference type="NCBI Taxonomy" id="472759"/>
    <lineage>
        <taxon>Bacteria</taxon>
        <taxon>Pseudomonadati</taxon>
        <taxon>Pseudomonadota</taxon>
        <taxon>Gammaproteobacteria</taxon>
        <taxon>Chromatiales</taxon>
        <taxon>Chromatiaceae</taxon>
        <taxon>Nitrosococcus</taxon>
    </lineage>
</organism>
<keyword evidence="2" id="KW-1185">Reference proteome</keyword>
<dbReference type="STRING" id="472759.Nhal_0318"/>